<keyword evidence="1 6" id="KW-0963">Cytoplasm</keyword>
<evidence type="ECO:0000313" key="9">
    <source>
        <dbReference type="Proteomes" id="UP000778523"/>
    </source>
</evidence>
<comment type="subcellular location">
    <subcellularLocation>
        <location evidence="6">Cytoplasm</location>
    </subcellularLocation>
</comment>
<dbReference type="SUPFAM" id="SSF52540">
    <property type="entry name" value="P-loop containing nucleoside triphosphate hydrolases"/>
    <property type="match status" value="1"/>
</dbReference>
<evidence type="ECO:0000256" key="2">
    <source>
        <dbReference type="ARBA" id="ARBA00022741"/>
    </source>
</evidence>
<gene>
    <name evidence="6 8" type="primary">smc</name>
    <name evidence="8" type="ORF">HJ583_017625</name>
</gene>
<feature type="coiled-coil region" evidence="6">
    <location>
        <begin position="666"/>
        <end position="857"/>
    </location>
</feature>
<feature type="coiled-coil region" evidence="6">
    <location>
        <begin position="405"/>
        <end position="460"/>
    </location>
</feature>
<evidence type="ECO:0000259" key="7">
    <source>
        <dbReference type="Pfam" id="PF02463"/>
    </source>
</evidence>
<evidence type="ECO:0000256" key="3">
    <source>
        <dbReference type="ARBA" id="ARBA00022840"/>
    </source>
</evidence>
<comment type="caution">
    <text evidence="8">The sequence shown here is derived from an EMBL/GenBank/DDBJ whole genome shotgun (WGS) entry which is preliminary data.</text>
</comment>
<dbReference type="CDD" id="cd03278">
    <property type="entry name" value="ABC_SMC_barmotin"/>
    <property type="match status" value="2"/>
</dbReference>
<sequence>MRLSKLKLAGFKSFVDPTTILTPGQLVGIVGPNGCGKSNVIDAVRWVLGETRASALRGESMQDVIFNGSTSRKPVSRASVEMIFDNADGKAAGQWSQYAEISVKRQVDRNGGSDYFINNVAVRRKDVIDLFLGTGLGPRAYAIIEQGMISRVIEARPEEVRAFLEEAAGVTKYKERRRETEGRLSDARDNLARVEDIRAELGQQIDRLEVQAEVARRYKELTSQLAQKQVLLWRYKHTTAQVEQFRLAETIAQAQSSIEEAQHKLVETETRITLAREAHVVTSEAVSSAQGELFAITAEVTRIEAELKNLRDTHSRLSLRGSQLLQDESLWRNRQQQAQTQQEALTEQGLLAQERLELALLQVAEAEERLPEAEDGWREALAAQDAVRRDLSLIEQQLRVEETRRLASQRALESLAQRRARMEAERGALQPEDAAALNALEAEVAELIAQQQEAELLQGEAQAQQGDAENAVQASRHALQGISRSLTEKRARLDALRGLQSSLRDQGDLAGWLREAGLTDEPPLWQSLQVEPGWELAVEAVLRERIGAIGPLDQDFSRLLSTPVPAPVTLLRAAGQAPAPRAPLFDAPLLEEKLRCQRPELAALLSHWLDGAYAMPALDAWLAAGSVLPAGVILVTPAGQMLSSSSLSLFAPDARTHGAIERQREIELLEAELEPAEAAQEAARAAQQAAEARLQALQQALSEGRRSVQSLQSRLHERQLAFVKAQQEQARHTERMEKLALEAAELLKQEGIEHSHLEEAELASASAEERLLAQQDSLQEATARSSLAEAALRVAREQLAASQRLRHEAEFAARDSNARLDEQRRNAELALAQLEKLAEERLQLSSEQENLDDAALQLSLQTALDLRRQREATLALRREELERAGQHIKQLDEIRVRCEQALGPLREQLADLRLKHQAAELGSTQAAERLGELGAEILPLEEAVMADIKEVALSREVSRLGREIAEMGAVNLAALAELESSRERKHFLDLQYDDLMRAIGTLEDAIRRIDRDTREQLQATFHTVNKHFSELFPRLFGGGQAQLVMTGDEILDAGVQIVAQPPGKKNTSIHLLSGGEKALTAIALVFAMFQLNPAPFCMLDEVDAPLDDTNTERYCEMVRHMSSVTQFIFISHSKITMERAQQLVGVTMQEQGVSRVVEVDMEEALKLAQPAAA</sequence>
<evidence type="ECO:0000256" key="6">
    <source>
        <dbReference type="HAMAP-Rule" id="MF_01894"/>
    </source>
</evidence>
<comment type="function">
    <text evidence="6">Required for chromosome condensation and partitioning.</text>
</comment>
<organism evidence="8 9">
    <name type="scientific">Uliginosibacterium aquaticum</name>
    <dbReference type="NCBI Taxonomy" id="2731212"/>
    <lineage>
        <taxon>Bacteria</taxon>
        <taxon>Pseudomonadati</taxon>
        <taxon>Pseudomonadota</taxon>
        <taxon>Betaproteobacteria</taxon>
        <taxon>Rhodocyclales</taxon>
        <taxon>Zoogloeaceae</taxon>
        <taxon>Uliginosibacterium</taxon>
    </lineage>
</organism>
<evidence type="ECO:0000256" key="1">
    <source>
        <dbReference type="ARBA" id="ARBA00022490"/>
    </source>
</evidence>
<keyword evidence="4 6" id="KW-0175">Coiled coil</keyword>
<comment type="domain">
    <text evidence="6">Contains large globular domains required for ATP hydrolysis at each terminus and a third globular domain forming a flexible hinge near the middle of the molecule. These domains are separated by coiled-coil structures.</text>
</comment>
<keyword evidence="9" id="KW-1185">Reference proteome</keyword>
<dbReference type="PANTHER" id="PTHR43977">
    <property type="entry name" value="STRUCTURAL MAINTENANCE OF CHROMOSOMES PROTEIN 3"/>
    <property type="match status" value="1"/>
</dbReference>
<dbReference type="Pfam" id="PF02463">
    <property type="entry name" value="SMC_N"/>
    <property type="match status" value="1"/>
</dbReference>
<comment type="similarity">
    <text evidence="6">Belongs to the SMC family.</text>
</comment>
<comment type="subunit">
    <text evidence="6">Homodimer.</text>
</comment>
<keyword evidence="2 6" id="KW-0547">Nucleotide-binding</keyword>
<evidence type="ECO:0000313" key="8">
    <source>
        <dbReference type="EMBL" id="NSL56855.1"/>
    </source>
</evidence>
<dbReference type="NCBIfam" id="TIGR02168">
    <property type="entry name" value="SMC_prok_B"/>
    <property type="match status" value="1"/>
</dbReference>
<accession>A0ABX2IJD4</accession>
<dbReference type="Gene3D" id="3.40.50.300">
    <property type="entry name" value="P-loop containing nucleotide triphosphate hydrolases"/>
    <property type="match status" value="2"/>
</dbReference>
<proteinExistence type="inferred from homology"/>
<keyword evidence="3 6" id="KW-0067">ATP-binding</keyword>
<feature type="coiled-coil region" evidence="6">
    <location>
        <begin position="170"/>
        <end position="211"/>
    </location>
</feature>
<dbReference type="InterPro" id="IPR027417">
    <property type="entry name" value="P-loop_NTPase"/>
</dbReference>
<dbReference type="InterPro" id="IPR011890">
    <property type="entry name" value="SMC_prok"/>
</dbReference>
<evidence type="ECO:0000256" key="5">
    <source>
        <dbReference type="ARBA" id="ARBA00023125"/>
    </source>
</evidence>
<evidence type="ECO:0000256" key="4">
    <source>
        <dbReference type="ARBA" id="ARBA00023054"/>
    </source>
</evidence>
<feature type="domain" description="RecF/RecN/SMC N-terminal" evidence="7">
    <location>
        <begin position="3"/>
        <end position="1154"/>
    </location>
</feature>
<dbReference type="EMBL" id="JABCSC020000005">
    <property type="protein sequence ID" value="NSL56855.1"/>
    <property type="molecule type" value="Genomic_DNA"/>
</dbReference>
<feature type="binding site" evidence="6">
    <location>
        <begin position="32"/>
        <end position="39"/>
    </location>
    <ligand>
        <name>ATP</name>
        <dbReference type="ChEBI" id="CHEBI:30616"/>
    </ligand>
</feature>
<dbReference type="RefSeq" id="WP_170023135.1">
    <property type="nucleotide sequence ID" value="NZ_JABCSC020000005.1"/>
</dbReference>
<name>A0ABX2IJD4_9RHOO</name>
<dbReference type="Proteomes" id="UP000778523">
    <property type="component" value="Unassembled WGS sequence"/>
</dbReference>
<dbReference type="InterPro" id="IPR024704">
    <property type="entry name" value="SMC"/>
</dbReference>
<dbReference type="HAMAP" id="MF_01894">
    <property type="entry name" value="Smc_prok"/>
    <property type="match status" value="1"/>
</dbReference>
<keyword evidence="5 6" id="KW-0238">DNA-binding</keyword>
<reference evidence="8 9" key="1">
    <citation type="submission" date="2020-06" db="EMBL/GenBank/DDBJ databases">
        <title>Draft genome of Uliginosibacterium sp. IMCC34675.</title>
        <authorList>
            <person name="Song J."/>
        </authorList>
    </citation>
    <scope>NUCLEOTIDE SEQUENCE [LARGE SCALE GENOMIC DNA]</scope>
    <source>
        <strain evidence="8 9">IMCC34675</strain>
    </source>
</reference>
<protein>
    <recommendedName>
        <fullName evidence="6">Chromosome partition protein Smc</fullName>
    </recommendedName>
</protein>
<dbReference type="InterPro" id="IPR003395">
    <property type="entry name" value="RecF/RecN/SMC_N"/>
</dbReference>
<feature type="coiled-coil region" evidence="6">
    <location>
        <begin position="251"/>
        <end position="320"/>
    </location>
</feature>
<dbReference type="PIRSF" id="PIRSF005719">
    <property type="entry name" value="SMC"/>
    <property type="match status" value="1"/>
</dbReference>